<name>A0AAD5VVM5_9AGAR</name>
<dbReference type="AlphaFoldDB" id="A0AAD5VVM5"/>
<feature type="transmembrane region" description="Helical" evidence="1">
    <location>
        <begin position="148"/>
        <end position="169"/>
    </location>
</feature>
<keyword evidence="3" id="KW-1185">Reference proteome</keyword>
<keyword evidence="1" id="KW-1133">Transmembrane helix</keyword>
<evidence type="ECO:0000256" key="1">
    <source>
        <dbReference type="SAM" id="Phobius"/>
    </source>
</evidence>
<dbReference type="Proteomes" id="UP001213000">
    <property type="component" value="Unassembled WGS sequence"/>
</dbReference>
<evidence type="ECO:0000313" key="2">
    <source>
        <dbReference type="EMBL" id="KAJ3571144.1"/>
    </source>
</evidence>
<gene>
    <name evidence="2" type="ORF">NP233_g3946</name>
</gene>
<reference evidence="2" key="1">
    <citation type="submission" date="2022-07" db="EMBL/GenBank/DDBJ databases">
        <title>Genome Sequence of Leucocoprinus birnbaumii.</title>
        <authorList>
            <person name="Buettner E."/>
        </authorList>
    </citation>
    <scope>NUCLEOTIDE SEQUENCE</scope>
    <source>
        <strain evidence="2">VT141</strain>
    </source>
</reference>
<dbReference type="EMBL" id="JANIEX010000200">
    <property type="protein sequence ID" value="KAJ3571144.1"/>
    <property type="molecule type" value="Genomic_DNA"/>
</dbReference>
<protein>
    <submittedName>
        <fullName evidence="2">Uncharacterized protein</fullName>
    </submittedName>
</protein>
<comment type="caution">
    <text evidence="2">The sequence shown here is derived from an EMBL/GenBank/DDBJ whole genome shotgun (WGS) entry which is preliminary data.</text>
</comment>
<feature type="transmembrane region" description="Helical" evidence="1">
    <location>
        <begin position="73"/>
        <end position="100"/>
    </location>
</feature>
<feature type="transmembrane region" description="Helical" evidence="1">
    <location>
        <begin position="43"/>
        <end position="61"/>
    </location>
</feature>
<feature type="transmembrane region" description="Helical" evidence="1">
    <location>
        <begin position="121"/>
        <end position="142"/>
    </location>
</feature>
<keyword evidence="1" id="KW-0472">Membrane</keyword>
<sequence>MQIIFSLAAWMPFVTERGIVLKVWRCYRVQRILGPNGSPVSNIFWLSPLSLWAVMIVTGIVPAGLQNSWTPDLALISTSSCINVLINVYTTVFIVIRVFLHRRATIARLGNGAPRRQHLRLISLVLESAALNIPITIASLVGTISNDAFTWIVYPISVACQSLSAVLLIHQVLSRRVADEQNEQKTEELPTGITSRSVTLTTVSAAFIDNPEATHVVWRPRPPTPPRVSPSIV</sequence>
<accession>A0AAD5VVM5</accession>
<keyword evidence="1" id="KW-0812">Transmembrane</keyword>
<evidence type="ECO:0000313" key="3">
    <source>
        <dbReference type="Proteomes" id="UP001213000"/>
    </source>
</evidence>
<proteinExistence type="predicted"/>
<organism evidence="2 3">
    <name type="scientific">Leucocoprinus birnbaumii</name>
    <dbReference type="NCBI Taxonomy" id="56174"/>
    <lineage>
        <taxon>Eukaryota</taxon>
        <taxon>Fungi</taxon>
        <taxon>Dikarya</taxon>
        <taxon>Basidiomycota</taxon>
        <taxon>Agaricomycotina</taxon>
        <taxon>Agaricomycetes</taxon>
        <taxon>Agaricomycetidae</taxon>
        <taxon>Agaricales</taxon>
        <taxon>Agaricineae</taxon>
        <taxon>Agaricaceae</taxon>
        <taxon>Leucocoprinus</taxon>
    </lineage>
</organism>